<dbReference type="PANTHER" id="PTHR43648:SF1">
    <property type="entry name" value="ELECTRON TRANSFER FLAVOPROTEIN BETA SUBUNIT LYSINE METHYLTRANSFERASE"/>
    <property type="match status" value="1"/>
</dbReference>
<dbReference type="EC" id="2.1.1.-" evidence="6"/>
<dbReference type="RefSeq" id="WP_346246128.1">
    <property type="nucleotide sequence ID" value="NZ_JBDIZK010000004.1"/>
</dbReference>
<dbReference type="GO" id="GO:0032259">
    <property type="term" value="P:methylation"/>
    <property type="evidence" value="ECO:0007669"/>
    <property type="project" value="UniProtKB-KW"/>
</dbReference>
<dbReference type="PANTHER" id="PTHR43648">
    <property type="entry name" value="ELECTRON TRANSFER FLAVOPROTEIN BETA SUBUNIT LYSINE METHYLTRANSFERASE"/>
    <property type="match status" value="1"/>
</dbReference>
<evidence type="ECO:0000256" key="4">
    <source>
        <dbReference type="ARBA" id="ARBA00022679"/>
    </source>
</evidence>
<feature type="binding site" evidence="6">
    <location>
        <position position="236"/>
    </location>
    <ligand>
        <name>S-adenosyl-L-methionine</name>
        <dbReference type="ChEBI" id="CHEBI:59789"/>
    </ligand>
</feature>
<dbReference type="GO" id="GO:0005840">
    <property type="term" value="C:ribosome"/>
    <property type="evidence" value="ECO:0007669"/>
    <property type="project" value="UniProtKB-KW"/>
</dbReference>
<dbReference type="HAMAP" id="MF_00735">
    <property type="entry name" value="Methyltr_PrmA"/>
    <property type="match status" value="1"/>
</dbReference>
<keyword evidence="2 6" id="KW-0963">Cytoplasm</keyword>
<evidence type="ECO:0000313" key="8">
    <source>
        <dbReference type="Proteomes" id="UP001427805"/>
    </source>
</evidence>
<dbReference type="CDD" id="cd02440">
    <property type="entry name" value="AdoMet_MTases"/>
    <property type="match status" value="1"/>
</dbReference>
<keyword evidence="7" id="KW-0689">Ribosomal protein</keyword>
<comment type="subcellular location">
    <subcellularLocation>
        <location evidence="6">Cytoplasm</location>
    </subcellularLocation>
</comment>
<keyword evidence="7" id="KW-0687">Ribonucleoprotein</keyword>
<gene>
    <name evidence="6" type="primary">prmA</name>
    <name evidence="7" type="ORF">TPR58_08110</name>
</gene>
<keyword evidence="8" id="KW-1185">Reference proteome</keyword>
<feature type="binding site" evidence="6">
    <location>
        <position position="137"/>
    </location>
    <ligand>
        <name>S-adenosyl-L-methionine</name>
        <dbReference type="ChEBI" id="CHEBI:59789"/>
    </ligand>
</feature>
<dbReference type="EMBL" id="JBDIZK010000004">
    <property type="protein sequence ID" value="MEN3747128.1"/>
    <property type="molecule type" value="Genomic_DNA"/>
</dbReference>
<feature type="binding site" evidence="6">
    <location>
        <position position="184"/>
    </location>
    <ligand>
        <name>S-adenosyl-L-methionine</name>
        <dbReference type="ChEBI" id="CHEBI:59789"/>
    </ligand>
</feature>
<dbReference type="Proteomes" id="UP001427805">
    <property type="component" value="Unassembled WGS sequence"/>
</dbReference>
<comment type="function">
    <text evidence="6">Methylates ribosomal protein L11.</text>
</comment>
<keyword evidence="5 6" id="KW-0949">S-adenosyl-L-methionine</keyword>
<accession>A0ABV0B6F4</accession>
<evidence type="ECO:0000256" key="5">
    <source>
        <dbReference type="ARBA" id="ARBA00022691"/>
    </source>
</evidence>
<evidence type="ECO:0000256" key="3">
    <source>
        <dbReference type="ARBA" id="ARBA00022603"/>
    </source>
</evidence>
<protein>
    <recommendedName>
        <fullName evidence="6">Ribosomal protein L11 methyltransferase</fullName>
        <shortName evidence="6">L11 Mtase</shortName>
        <ecNumber evidence="6">2.1.1.-</ecNumber>
    </recommendedName>
</protein>
<evidence type="ECO:0000256" key="2">
    <source>
        <dbReference type="ARBA" id="ARBA00022490"/>
    </source>
</evidence>
<comment type="similarity">
    <text evidence="1 6">Belongs to the methyltransferase superfamily. PrmA family.</text>
</comment>
<comment type="catalytic activity">
    <reaction evidence="6">
        <text>L-lysyl-[protein] + 3 S-adenosyl-L-methionine = N(6),N(6),N(6)-trimethyl-L-lysyl-[protein] + 3 S-adenosyl-L-homocysteine + 3 H(+)</text>
        <dbReference type="Rhea" id="RHEA:54192"/>
        <dbReference type="Rhea" id="RHEA-COMP:9752"/>
        <dbReference type="Rhea" id="RHEA-COMP:13826"/>
        <dbReference type="ChEBI" id="CHEBI:15378"/>
        <dbReference type="ChEBI" id="CHEBI:29969"/>
        <dbReference type="ChEBI" id="CHEBI:57856"/>
        <dbReference type="ChEBI" id="CHEBI:59789"/>
        <dbReference type="ChEBI" id="CHEBI:61961"/>
    </reaction>
</comment>
<dbReference type="InterPro" id="IPR029063">
    <property type="entry name" value="SAM-dependent_MTases_sf"/>
</dbReference>
<keyword evidence="4 6" id="KW-0808">Transferase</keyword>
<dbReference type="InterPro" id="IPR004498">
    <property type="entry name" value="Ribosomal_PrmA_MeTrfase"/>
</dbReference>
<organism evidence="7 8">
    <name type="scientific">Sphingomonas rustica</name>
    <dbReference type="NCBI Taxonomy" id="3103142"/>
    <lineage>
        <taxon>Bacteria</taxon>
        <taxon>Pseudomonadati</taxon>
        <taxon>Pseudomonadota</taxon>
        <taxon>Alphaproteobacteria</taxon>
        <taxon>Sphingomonadales</taxon>
        <taxon>Sphingomonadaceae</taxon>
        <taxon>Sphingomonas</taxon>
    </lineage>
</organism>
<reference evidence="7 8" key="1">
    <citation type="submission" date="2024-05" db="EMBL/GenBank/DDBJ databases">
        <title>Sphingomonas sp. HF-S3 16S ribosomal RNA gene Genome sequencing and assembly.</title>
        <authorList>
            <person name="Lee H."/>
        </authorList>
    </citation>
    <scope>NUCLEOTIDE SEQUENCE [LARGE SCALE GENOMIC DNA]</scope>
    <source>
        <strain evidence="7 8">HF-S3</strain>
    </source>
</reference>
<dbReference type="SUPFAM" id="SSF53335">
    <property type="entry name" value="S-adenosyl-L-methionine-dependent methyltransferases"/>
    <property type="match status" value="1"/>
</dbReference>
<evidence type="ECO:0000313" key="7">
    <source>
        <dbReference type="EMBL" id="MEN3747128.1"/>
    </source>
</evidence>
<dbReference type="InterPro" id="IPR050078">
    <property type="entry name" value="Ribosomal_L11_MeTrfase_PrmA"/>
</dbReference>
<evidence type="ECO:0000256" key="1">
    <source>
        <dbReference type="ARBA" id="ARBA00009741"/>
    </source>
</evidence>
<dbReference type="Pfam" id="PF06325">
    <property type="entry name" value="PrmA"/>
    <property type="match status" value="1"/>
</dbReference>
<feature type="binding site" evidence="6">
    <location>
        <position position="161"/>
    </location>
    <ligand>
        <name>S-adenosyl-L-methionine</name>
        <dbReference type="ChEBI" id="CHEBI:59789"/>
    </ligand>
</feature>
<evidence type="ECO:0000256" key="6">
    <source>
        <dbReference type="HAMAP-Rule" id="MF_00735"/>
    </source>
</evidence>
<name>A0ABV0B6F4_9SPHN</name>
<keyword evidence="3 6" id="KW-0489">Methyltransferase</keyword>
<dbReference type="GO" id="GO:0008168">
    <property type="term" value="F:methyltransferase activity"/>
    <property type="evidence" value="ECO:0007669"/>
    <property type="project" value="UniProtKB-KW"/>
</dbReference>
<dbReference type="Gene3D" id="3.40.50.150">
    <property type="entry name" value="Vaccinia Virus protein VP39"/>
    <property type="match status" value="1"/>
</dbReference>
<comment type="caution">
    <text evidence="7">The sequence shown here is derived from an EMBL/GenBank/DDBJ whole genome shotgun (WGS) entry which is preliminary data.</text>
</comment>
<proteinExistence type="inferred from homology"/>
<sequence length="325" mass="34217">MASWKVTFPCTRDEAEAIDFEGAALLDIDPAPVLLTSETIPDDPASWQLEAYFDGKPNSAAIAAVQALAPSSDGVRPALEKLRDEDWVTMSQAGIEPVHAGRFYVHTEHNRGIVPPGARAFRIDAGLAFGTGTHETTAGCLRTLDELKVSGKRVRNLLDLGTGTGLLAFAALHLWPGAYATASDIDPRSIEVTAENAGLNHVALGEGMGQLALAVAPGMQHPLLIGRAPYDLIIANILAGPLVELAPTVSMALAEGGTLVLAGLLQDQADTVARAYRRQGLRLAGRIDNGAWPALRLVKRARYGADRVTRPGPGGVGEAPGFGSW</sequence>